<dbReference type="EMBL" id="CAJPWZ010002323">
    <property type="protein sequence ID" value="CAG2235699.1"/>
    <property type="molecule type" value="Genomic_DNA"/>
</dbReference>
<dbReference type="AlphaFoldDB" id="A0A8S3TWB7"/>
<dbReference type="OrthoDB" id="2423195at2759"/>
<keyword evidence="2" id="KW-1185">Reference proteome</keyword>
<dbReference type="Proteomes" id="UP000683360">
    <property type="component" value="Unassembled WGS sequence"/>
</dbReference>
<protein>
    <submittedName>
        <fullName evidence="1">Uncharacterized protein</fullName>
    </submittedName>
</protein>
<gene>
    <name evidence="1" type="ORF">MEDL_48231</name>
</gene>
<proteinExistence type="predicted"/>
<name>A0A8S3TWB7_MYTED</name>
<reference evidence="1" key="1">
    <citation type="submission" date="2021-03" db="EMBL/GenBank/DDBJ databases">
        <authorList>
            <person name="Bekaert M."/>
        </authorList>
    </citation>
    <scope>NUCLEOTIDE SEQUENCE</scope>
</reference>
<organism evidence="1 2">
    <name type="scientific">Mytilus edulis</name>
    <name type="common">Blue mussel</name>
    <dbReference type="NCBI Taxonomy" id="6550"/>
    <lineage>
        <taxon>Eukaryota</taxon>
        <taxon>Metazoa</taxon>
        <taxon>Spiralia</taxon>
        <taxon>Lophotrochozoa</taxon>
        <taxon>Mollusca</taxon>
        <taxon>Bivalvia</taxon>
        <taxon>Autobranchia</taxon>
        <taxon>Pteriomorphia</taxon>
        <taxon>Mytilida</taxon>
        <taxon>Mytiloidea</taxon>
        <taxon>Mytilidae</taxon>
        <taxon>Mytilinae</taxon>
        <taxon>Mytilus</taxon>
    </lineage>
</organism>
<evidence type="ECO:0000313" key="2">
    <source>
        <dbReference type="Proteomes" id="UP000683360"/>
    </source>
</evidence>
<accession>A0A8S3TWB7</accession>
<sequence length="242" mass="28907">MARRELLHEDTLEAAMGKSFTRLVSGFEFRMYQYGYEMHKSKKQSAMLEWLGYGNILTEDPAVEEQQEVQNENNIENDQVNDGNQINNEENQDDLMDEFINVIDELDAEMNMRQLDIEDLENEEENDALVSEMQQALHDLDVRKPVIALNVSQLDADDKKSNLFEQWQMTKKQKKQMKKTLRKELSSNDRMTQEEVSRNFDMWELRKQDRWRLYRFWVKLYCDSLKEKIRKRGRVSGSMCKI</sequence>
<comment type="caution">
    <text evidence="1">The sequence shown here is derived from an EMBL/GenBank/DDBJ whole genome shotgun (WGS) entry which is preliminary data.</text>
</comment>
<evidence type="ECO:0000313" key="1">
    <source>
        <dbReference type="EMBL" id="CAG2235699.1"/>
    </source>
</evidence>